<proteinExistence type="predicted"/>
<keyword evidence="1" id="KW-0732">Signal</keyword>
<feature type="signal peptide" evidence="1">
    <location>
        <begin position="1"/>
        <end position="26"/>
    </location>
</feature>
<organism evidence="2 3">
    <name type="scientific">Runella salmonicolor</name>
    <dbReference type="NCBI Taxonomy" id="2950278"/>
    <lineage>
        <taxon>Bacteria</taxon>
        <taxon>Pseudomonadati</taxon>
        <taxon>Bacteroidota</taxon>
        <taxon>Cytophagia</taxon>
        <taxon>Cytophagales</taxon>
        <taxon>Spirosomataceae</taxon>
        <taxon>Runella</taxon>
    </lineage>
</organism>
<evidence type="ECO:0000313" key="2">
    <source>
        <dbReference type="EMBL" id="MCP1386434.1"/>
    </source>
</evidence>
<dbReference type="RefSeq" id="WP_253533294.1">
    <property type="nucleotide sequence ID" value="NZ_JAMZEL010000024.1"/>
</dbReference>
<evidence type="ECO:0000313" key="3">
    <source>
        <dbReference type="Proteomes" id="UP001204772"/>
    </source>
</evidence>
<evidence type="ECO:0000256" key="1">
    <source>
        <dbReference type="SAM" id="SignalP"/>
    </source>
</evidence>
<dbReference type="EMBL" id="JAMZEL010000024">
    <property type="protein sequence ID" value="MCP1386434.1"/>
    <property type="molecule type" value="Genomic_DNA"/>
</dbReference>
<feature type="chain" id="PRO_5046153049" description="Lipoprotein" evidence="1">
    <location>
        <begin position="27"/>
        <end position="503"/>
    </location>
</feature>
<gene>
    <name evidence="2" type="ORF">NCI00_28590</name>
</gene>
<evidence type="ECO:0008006" key="4">
    <source>
        <dbReference type="Google" id="ProtNLM"/>
    </source>
</evidence>
<sequence length="503" mass="57014">MKTLNLKSVFCLFVCIFMLSCKTNLSDDQINPKQGYKNARAGLEEKEYLKKSFAISLAKSLKESKMFREILKSEALKQFDEDYDVLYNFIKNKTLENNVKVKDLILKNMDNRAKIKDIERLLPTLTIFVPSLPMESFSASKWNVETQIPKVAIRSFTSNDIPVIDSELNESVIPAKYIPGFPVVVVKENIRLISKNHIDYNRTNTNRILKDSDGGEYKFIDNCFDKEFKKNKRIALFGTLNSKIVDAYTIFQNTDNWHRDHIYYGLSLSSSSGPFNYDFEERITSFKFVNGNAYSVIADQTEDPQLLGSIDNTSQTAFWTSGSFVFKFKALINAKNGVGAEVSNFYYASPVDIFEIQYQAYQVGYVTFYAPINVVPKEVNPNISIFKWNLYEYSTSIKISVEEIDSQETQTTTFQNSATFAANFDASGTINKVGLKFGSSFQQSQNITSQIVTTLGSDILGDCIVNFADNVITGTGSIFGINYYNLQEYGSAYKITVEPIKVQ</sequence>
<protein>
    <recommendedName>
        <fullName evidence="4">Lipoprotein</fullName>
    </recommendedName>
</protein>
<keyword evidence="3" id="KW-1185">Reference proteome</keyword>
<dbReference type="Proteomes" id="UP001204772">
    <property type="component" value="Unassembled WGS sequence"/>
</dbReference>
<reference evidence="2 3" key="1">
    <citation type="submission" date="2022-06" db="EMBL/GenBank/DDBJ databases">
        <title>Runella sp. S5 genome sequencing.</title>
        <authorList>
            <person name="Park S."/>
        </authorList>
    </citation>
    <scope>NUCLEOTIDE SEQUENCE [LARGE SCALE GENOMIC DNA]</scope>
    <source>
        <strain evidence="2 3">S5</strain>
    </source>
</reference>
<comment type="caution">
    <text evidence="2">The sequence shown here is derived from an EMBL/GenBank/DDBJ whole genome shotgun (WGS) entry which is preliminary data.</text>
</comment>
<name>A0ABT1FXF8_9BACT</name>
<dbReference type="PROSITE" id="PS51257">
    <property type="entry name" value="PROKAR_LIPOPROTEIN"/>
    <property type="match status" value="1"/>
</dbReference>
<accession>A0ABT1FXF8</accession>